<evidence type="ECO:0000313" key="1">
    <source>
        <dbReference type="EMBL" id="CAG6521546.1"/>
    </source>
</evidence>
<dbReference type="EMBL" id="HBUE01002410">
    <property type="protein sequence ID" value="CAG6444256.1"/>
    <property type="molecule type" value="Transcribed_RNA"/>
</dbReference>
<sequence>MLHHIQRFQVAQTIVQVLLKLLQRHLVHPDAGGQVARNGLDFHPRFGPQIIQPIPVLDVLLLGNRNNILKHALLQVQKRRHVIDVLKSVQTLHDLQPSQQIIGPNRQQLRKAQYHPLANAPLQQQRHIVRNRLRRNVPQRLPVHLVNPLQILRAARHQPVDPLQQFLLAPQGRRRLDGRRVYHGLTRQVQIVAAVRPHRARPQPMTQAT</sequence>
<name>A0A8D8GVH3_CULPI</name>
<protein>
    <submittedName>
        <fullName evidence="1">(northern house mosquito) hypothetical protein</fullName>
    </submittedName>
</protein>
<organism evidence="1">
    <name type="scientific">Culex pipiens</name>
    <name type="common">House mosquito</name>
    <dbReference type="NCBI Taxonomy" id="7175"/>
    <lineage>
        <taxon>Eukaryota</taxon>
        <taxon>Metazoa</taxon>
        <taxon>Ecdysozoa</taxon>
        <taxon>Arthropoda</taxon>
        <taxon>Hexapoda</taxon>
        <taxon>Insecta</taxon>
        <taxon>Pterygota</taxon>
        <taxon>Neoptera</taxon>
        <taxon>Endopterygota</taxon>
        <taxon>Diptera</taxon>
        <taxon>Nematocera</taxon>
        <taxon>Culicoidea</taxon>
        <taxon>Culicidae</taxon>
        <taxon>Culicinae</taxon>
        <taxon>Culicini</taxon>
        <taxon>Culex</taxon>
        <taxon>Culex</taxon>
    </lineage>
</organism>
<dbReference type="EMBL" id="HBUE01183325">
    <property type="protein sequence ID" value="CAG6521546.1"/>
    <property type="molecule type" value="Transcribed_RNA"/>
</dbReference>
<dbReference type="AlphaFoldDB" id="A0A8D8GVH3"/>
<reference evidence="1" key="1">
    <citation type="submission" date="2021-05" db="EMBL/GenBank/DDBJ databases">
        <authorList>
            <person name="Alioto T."/>
            <person name="Alioto T."/>
            <person name="Gomez Garrido J."/>
        </authorList>
    </citation>
    <scope>NUCLEOTIDE SEQUENCE</scope>
</reference>
<dbReference type="EMBL" id="HBUE01288992">
    <property type="protein sequence ID" value="CAG6573144.1"/>
    <property type="molecule type" value="Transcribed_RNA"/>
</dbReference>
<accession>A0A8D8GVH3</accession>
<proteinExistence type="predicted"/>
<dbReference type="EMBL" id="HBUE01002407">
    <property type="protein sequence ID" value="CAG6444250.1"/>
    <property type="molecule type" value="Transcribed_RNA"/>
</dbReference>